<dbReference type="Proteomes" id="UP000193920">
    <property type="component" value="Unassembled WGS sequence"/>
</dbReference>
<sequence>MNNKSDSEYTPTDTEFEFSDNSHELKTLNRMNDNLNTKINNHNFLEIHNIENVLDNIIEIIEINQKNQNNLNELKISIHDKNEMLNYSSFSSDLLNLSKSLTYQIDCLSLEIQKFKIIYFKLIFISFKSIKQSFHNLTNSFLLHPL</sequence>
<gene>
    <name evidence="1" type="ORF">LY90DRAFT_506392</name>
</gene>
<name>A0A1Y2DEB0_9FUNG</name>
<proteinExistence type="predicted"/>
<evidence type="ECO:0000313" key="2">
    <source>
        <dbReference type="Proteomes" id="UP000193920"/>
    </source>
</evidence>
<protein>
    <submittedName>
        <fullName evidence="1">Uncharacterized protein</fullName>
    </submittedName>
</protein>
<evidence type="ECO:0000313" key="1">
    <source>
        <dbReference type="EMBL" id="ORY57608.1"/>
    </source>
</evidence>
<dbReference type="AlphaFoldDB" id="A0A1Y2DEB0"/>
<organism evidence="1 2">
    <name type="scientific">Neocallimastix californiae</name>
    <dbReference type="NCBI Taxonomy" id="1754190"/>
    <lineage>
        <taxon>Eukaryota</taxon>
        <taxon>Fungi</taxon>
        <taxon>Fungi incertae sedis</taxon>
        <taxon>Chytridiomycota</taxon>
        <taxon>Chytridiomycota incertae sedis</taxon>
        <taxon>Neocallimastigomycetes</taxon>
        <taxon>Neocallimastigales</taxon>
        <taxon>Neocallimastigaceae</taxon>
        <taxon>Neocallimastix</taxon>
    </lineage>
</organism>
<comment type="caution">
    <text evidence="1">The sequence shown here is derived from an EMBL/GenBank/DDBJ whole genome shotgun (WGS) entry which is preliminary data.</text>
</comment>
<keyword evidence="2" id="KW-1185">Reference proteome</keyword>
<dbReference type="EMBL" id="MCOG01000069">
    <property type="protein sequence ID" value="ORY57608.1"/>
    <property type="molecule type" value="Genomic_DNA"/>
</dbReference>
<reference evidence="1 2" key="1">
    <citation type="submission" date="2016-08" db="EMBL/GenBank/DDBJ databases">
        <title>A Parts List for Fungal Cellulosomes Revealed by Comparative Genomics.</title>
        <authorList>
            <consortium name="DOE Joint Genome Institute"/>
            <person name="Haitjema C.H."/>
            <person name="Gilmore S.P."/>
            <person name="Henske J.K."/>
            <person name="Solomon K.V."/>
            <person name="De Groot R."/>
            <person name="Kuo A."/>
            <person name="Mondo S.J."/>
            <person name="Salamov A.A."/>
            <person name="Labutti K."/>
            <person name="Zhao Z."/>
            <person name="Chiniquy J."/>
            <person name="Barry K."/>
            <person name="Brewer H.M."/>
            <person name="Purvine S.O."/>
            <person name="Wright A.T."/>
            <person name="Boxma B."/>
            <person name="Van Alen T."/>
            <person name="Hackstein J.H."/>
            <person name="Baker S.E."/>
            <person name="Grigoriev I.V."/>
            <person name="O'Malley M.A."/>
        </authorList>
    </citation>
    <scope>NUCLEOTIDE SEQUENCE [LARGE SCALE GENOMIC DNA]</scope>
    <source>
        <strain evidence="1 2">G1</strain>
    </source>
</reference>
<accession>A0A1Y2DEB0</accession>